<proteinExistence type="predicted"/>
<reference evidence="2 3" key="1">
    <citation type="journal article" date="2021" name="Commun. Biol.">
        <title>The genome of Shorea leprosula (Dipterocarpaceae) highlights the ecological relevance of drought in aseasonal tropical rainforests.</title>
        <authorList>
            <person name="Ng K.K.S."/>
            <person name="Kobayashi M.J."/>
            <person name="Fawcett J.A."/>
            <person name="Hatakeyama M."/>
            <person name="Paape T."/>
            <person name="Ng C.H."/>
            <person name="Ang C.C."/>
            <person name="Tnah L.H."/>
            <person name="Lee C.T."/>
            <person name="Nishiyama T."/>
            <person name="Sese J."/>
            <person name="O'Brien M.J."/>
            <person name="Copetti D."/>
            <person name="Mohd Noor M.I."/>
            <person name="Ong R.C."/>
            <person name="Putra M."/>
            <person name="Sireger I.Z."/>
            <person name="Indrioko S."/>
            <person name="Kosugi Y."/>
            <person name="Izuno A."/>
            <person name="Isagi Y."/>
            <person name="Lee S.L."/>
            <person name="Shimizu K.K."/>
        </authorList>
    </citation>
    <scope>NUCLEOTIDE SEQUENCE [LARGE SCALE GENOMIC DNA]</scope>
    <source>
        <strain evidence="2">214</strain>
    </source>
</reference>
<feature type="transmembrane region" description="Helical" evidence="1">
    <location>
        <begin position="6"/>
        <end position="27"/>
    </location>
</feature>
<dbReference type="AlphaFoldDB" id="A0AAV5JNT3"/>
<name>A0AAV5JNT3_9ROSI</name>
<keyword evidence="1" id="KW-0472">Membrane</keyword>
<keyword evidence="1" id="KW-1133">Transmembrane helix</keyword>
<dbReference type="EMBL" id="BPVZ01000036">
    <property type="protein sequence ID" value="GKV12435.1"/>
    <property type="molecule type" value="Genomic_DNA"/>
</dbReference>
<protein>
    <recommendedName>
        <fullName evidence="4">Secreted protein</fullName>
    </recommendedName>
</protein>
<evidence type="ECO:0000256" key="1">
    <source>
        <dbReference type="SAM" id="Phobius"/>
    </source>
</evidence>
<evidence type="ECO:0008006" key="4">
    <source>
        <dbReference type="Google" id="ProtNLM"/>
    </source>
</evidence>
<organism evidence="2 3">
    <name type="scientific">Rubroshorea leprosula</name>
    <dbReference type="NCBI Taxonomy" id="152421"/>
    <lineage>
        <taxon>Eukaryota</taxon>
        <taxon>Viridiplantae</taxon>
        <taxon>Streptophyta</taxon>
        <taxon>Embryophyta</taxon>
        <taxon>Tracheophyta</taxon>
        <taxon>Spermatophyta</taxon>
        <taxon>Magnoliopsida</taxon>
        <taxon>eudicotyledons</taxon>
        <taxon>Gunneridae</taxon>
        <taxon>Pentapetalae</taxon>
        <taxon>rosids</taxon>
        <taxon>malvids</taxon>
        <taxon>Malvales</taxon>
        <taxon>Dipterocarpaceae</taxon>
        <taxon>Rubroshorea</taxon>
    </lineage>
</organism>
<keyword evidence="3" id="KW-1185">Reference proteome</keyword>
<keyword evidence="1" id="KW-0812">Transmembrane</keyword>
<sequence length="75" mass="8450">MRLAIVLPIYGIAVTVHYVITVHGYGLRTNGQQLTGMKCLVCNIRINLELSDYMETNRNSIVIRGDPNEVFTLNL</sequence>
<accession>A0AAV5JNT3</accession>
<evidence type="ECO:0000313" key="2">
    <source>
        <dbReference type="EMBL" id="GKV12435.1"/>
    </source>
</evidence>
<comment type="caution">
    <text evidence="2">The sequence shown here is derived from an EMBL/GenBank/DDBJ whole genome shotgun (WGS) entry which is preliminary data.</text>
</comment>
<evidence type="ECO:0000313" key="3">
    <source>
        <dbReference type="Proteomes" id="UP001054252"/>
    </source>
</evidence>
<dbReference type="Proteomes" id="UP001054252">
    <property type="component" value="Unassembled WGS sequence"/>
</dbReference>
<gene>
    <name evidence="2" type="ORF">SLEP1_g23574</name>
</gene>